<keyword evidence="2" id="KW-1133">Transmembrane helix</keyword>
<dbReference type="Proteomes" id="UP001189429">
    <property type="component" value="Unassembled WGS sequence"/>
</dbReference>
<evidence type="ECO:0000256" key="1">
    <source>
        <dbReference type="SAM" id="MobiDB-lite"/>
    </source>
</evidence>
<keyword evidence="4" id="KW-1185">Reference proteome</keyword>
<gene>
    <name evidence="3" type="ORF">PCOR1329_LOCUS14175</name>
</gene>
<feature type="transmembrane region" description="Helical" evidence="2">
    <location>
        <begin position="104"/>
        <end position="130"/>
    </location>
</feature>
<proteinExistence type="predicted"/>
<comment type="caution">
    <text evidence="3">The sequence shown here is derived from an EMBL/GenBank/DDBJ whole genome shotgun (WGS) entry which is preliminary data.</text>
</comment>
<dbReference type="EMBL" id="CAUYUJ010004224">
    <property type="protein sequence ID" value="CAK0808644.1"/>
    <property type="molecule type" value="Genomic_DNA"/>
</dbReference>
<name>A0ABN9QTV2_9DINO</name>
<feature type="region of interest" description="Disordered" evidence="1">
    <location>
        <begin position="1"/>
        <end position="25"/>
    </location>
</feature>
<keyword evidence="2" id="KW-0472">Membrane</keyword>
<reference evidence="3" key="1">
    <citation type="submission" date="2023-10" db="EMBL/GenBank/DDBJ databases">
        <authorList>
            <person name="Chen Y."/>
            <person name="Shah S."/>
            <person name="Dougan E. K."/>
            <person name="Thang M."/>
            <person name="Chan C."/>
        </authorList>
    </citation>
    <scope>NUCLEOTIDE SEQUENCE [LARGE SCALE GENOMIC DNA]</scope>
</reference>
<evidence type="ECO:0000313" key="3">
    <source>
        <dbReference type="EMBL" id="CAK0808644.1"/>
    </source>
</evidence>
<evidence type="ECO:0000313" key="4">
    <source>
        <dbReference type="Proteomes" id="UP001189429"/>
    </source>
</evidence>
<keyword evidence="2" id="KW-0812">Transmembrane</keyword>
<organism evidence="3 4">
    <name type="scientific">Prorocentrum cordatum</name>
    <dbReference type="NCBI Taxonomy" id="2364126"/>
    <lineage>
        <taxon>Eukaryota</taxon>
        <taxon>Sar</taxon>
        <taxon>Alveolata</taxon>
        <taxon>Dinophyceae</taxon>
        <taxon>Prorocentrales</taxon>
        <taxon>Prorocentraceae</taxon>
        <taxon>Prorocentrum</taxon>
    </lineage>
</organism>
<evidence type="ECO:0000256" key="2">
    <source>
        <dbReference type="SAM" id="Phobius"/>
    </source>
</evidence>
<accession>A0ABN9QTV2</accession>
<protein>
    <submittedName>
        <fullName evidence="3">Uncharacterized protein</fullName>
    </submittedName>
</protein>
<sequence>MVELRRAAKAVSTHPPSRMTLPTAGYKPPNCQTRRKCKMKRESTHGNSWRQRGAQTAANLQQGTHCCYGSLLPAASPLAASPCRPDAFCPLCWSSGLREAACCVSALACACMVILMPRLAFMAFAALAAFTASKARCISSSPVPRWLMM</sequence>